<dbReference type="GO" id="GO:0004850">
    <property type="term" value="F:uridine phosphorylase activity"/>
    <property type="evidence" value="ECO:0007669"/>
    <property type="project" value="UniProtKB-EC"/>
</dbReference>
<dbReference type="GO" id="GO:0005829">
    <property type="term" value="C:cytosol"/>
    <property type="evidence" value="ECO:0007669"/>
    <property type="project" value="TreeGrafter"/>
</dbReference>
<dbReference type="InterPro" id="IPR000845">
    <property type="entry name" value="Nucleoside_phosphorylase_d"/>
</dbReference>
<dbReference type="GO" id="GO:0009116">
    <property type="term" value="P:nucleoside metabolic process"/>
    <property type="evidence" value="ECO:0007669"/>
    <property type="project" value="InterPro"/>
</dbReference>
<evidence type="ECO:0000256" key="1">
    <source>
        <dbReference type="ARBA" id="ARBA00011888"/>
    </source>
</evidence>
<evidence type="ECO:0000313" key="6">
    <source>
        <dbReference type="Proteomes" id="UP000034231"/>
    </source>
</evidence>
<comment type="catalytic activity">
    <reaction evidence="3">
        <text>uridine + phosphate = alpha-D-ribose 1-phosphate + uracil</text>
        <dbReference type="Rhea" id="RHEA:24388"/>
        <dbReference type="ChEBI" id="CHEBI:16704"/>
        <dbReference type="ChEBI" id="CHEBI:17568"/>
        <dbReference type="ChEBI" id="CHEBI:43474"/>
        <dbReference type="ChEBI" id="CHEBI:57720"/>
        <dbReference type="EC" id="2.4.2.3"/>
    </reaction>
</comment>
<evidence type="ECO:0000256" key="3">
    <source>
        <dbReference type="ARBA" id="ARBA00048447"/>
    </source>
</evidence>
<name>A0A0G0KJ08_9BACT</name>
<dbReference type="Gene3D" id="3.40.50.1580">
    <property type="entry name" value="Nucleoside phosphorylase domain"/>
    <property type="match status" value="1"/>
</dbReference>
<organism evidence="5 6">
    <name type="scientific">Candidatus Shapirobacteria bacterium GW2011_GWE1_38_10</name>
    <dbReference type="NCBI Taxonomy" id="1618488"/>
    <lineage>
        <taxon>Bacteria</taxon>
        <taxon>Candidatus Shapironibacteriota</taxon>
    </lineage>
</organism>
<dbReference type="EC" id="2.4.2.3" evidence="1"/>
<evidence type="ECO:0000256" key="2">
    <source>
        <dbReference type="ARBA" id="ARBA00021980"/>
    </source>
</evidence>
<dbReference type="Proteomes" id="UP000034231">
    <property type="component" value="Unassembled WGS sequence"/>
</dbReference>
<protein>
    <recommendedName>
        <fullName evidence="2">Uridine phosphorylase</fullName>
        <ecNumber evidence="1">2.4.2.3</ecNumber>
    </recommendedName>
</protein>
<dbReference type="InterPro" id="IPR035994">
    <property type="entry name" value="Nucleoside_phosphorylase_sf"/>
</dbReference>
<evidence type="ECO:0000259" key="4">
    <source>
        <dbReference type="Pfam" id="PF01048"/>
    </source>
</evidence>
<comment type="caution">
    <text evidence="5">The sequence shown here is derived from an EMBL/GenBank/DDBJ whole genome shotgun (WGS) entry which is preliminary data.</text>
</comment>
<accession>A0A0G0KJ08</accession>
<dbReference type="SUPFAM" id="SSF53167">
    <property type="entry name" value="Purine and uridine phosphorylases"/>
    <property type="match status" value="1"/>
</dbReference>
<evidence type="ECO:0000313" key="5">
    <source>
        <dbReference type="EMBL" id="KKQ49164.1"/>
    </source>
</evidence>
<dbReference type="AlphaFoldDB" id="A0A0G0KJ08"/>
<dbReference type="PANTHER" id="PTHR43691">
    <property type="entry name" value="URIDINE PHOSPHORYLASE"/>
    <property type="match status" value="1"/>
</dbReference>
<feature type="domain" description="Nucleoside phosphorylase" evidence="4">
    <location>
        <begin position="46"/>
        <end position="233"/>
    </location>
</feature>
<dbReference type="EMBL" id="LBTX01000018">
    <property type="protein sequence ID" value="KKQ49164.1"/>
    <property type="molecule type" value="Genomic_DNA"/>
</dbReference>
<gene>
    <name evidence="5" type="ORF">US68_C0018G0010</name>
</gene>
<dbReference type="PANTHER" id="PTHR43691:SF11">
    <property type="entry name" value="FI09636P-RELATED"/>
    <property type="match status" value="1"/>
</dbReference>
<proteinExistence type="predicted"/>
<sequence length="268" mass="29883">MNRCLELKFQAKKDIIPLMEQFGIGFKKIAKYGIILENYRLLEYLASQGFPLKTVSSYHLDYDWFLYTKTGLLNKTKIAVAVSQGAPMAVDLAERYISSGVKHIVRIGTTGSLVDKLNLGEVVVPYASIRDEGTSKFYIHKNAPAITDIEFSQRISGQIRKKGITVHQGISWSTDGRWKENDQMVKDYTSSGAIAGDMESSALFAIGLEKKVSVVSASILSDDIHEKGEGPKGLSDKDIWFNVVLPTFKLTFEAVTEVFNELDNEKTK</sequence>
<reference evidence="5 6" key="1">
    <citation type="journal article" date="2015" name="Nature">
        <title>rRNA introns, odd ribosomes, and small enigmatic genomes across a large radiation of phyla.</title>
        <authorList>
            <person name="Brown C.T."/>
            <person name="Hug L.A."/>
            <person name="Thomas B.C."/>
            <person name="Sharon I."/>
            <person name="Castelle C.J."/>
            <person name="Singh A."/>
            <person name="Wilkins M.J."/>
            <person name="Williams K.H."/>
            <person name="Banfield J.F."/>
        </authorList>
    </citation>
    <scope>NUCLEOTIDE SEQUENCE [LARGE SCALE GENOMIC DNA]</scope>
</reference>
<dbReference type="Pfam" id="PF01048">
    <property type="entry name" value="PNP_UDP_1"/>
    <property type="match status" value="1"/>
</dbReference>